<dbReference type="EMBL" id="CM042023">
    <property type="protein sequence ID" value="KAI3813506.1"/>
    <property type="molecule type" value="Genomic_DNA"/>
</dbReference>
<name>A0ACB9J184_9ASTR</name>
<sequence length="293" mass="33066">MLFSISPHELCCYCAKLLCFSALWLIIVPSPFLLLEESLVHALPFFSFRYCALDCCSPLTKCEDTSDVEFVSKDLAEGDTSSSVSGVGTLQGKDVSVSLRMSKRLARSSVKPVSPPPSEPQIMELNNEDVHHLSLIAFVTGIGVKPSDVKKEFVGKPKKAYSVKGKDKEEAHELHLSVEDGDSTYVPEWPVYKKHIEEAFRLRESIYHFATPADRESYLRMANDEKFFSRHDKLKAALDGARKELEIISVREKDLVGQLEVVKAQIIGRSLRIWKQLLKLRGRRSGRIARPWS</sequence>
<evidence type="ECO:0000313" key="2">
    <source>
        <dbReference type="Proteomes" id="UP001056120"/>
    </source>
</evidence>
<organism evidence="1 2">
    <name type="scientific">Smallanthus sonchifolius</name>
    <dbReference type="NCBI Taxonomy" id="185202"/>
    <lineage>
        <taxon>Eukaryota</taxon>
        <taxon>Viridiplantae</taxon>
        <taxon>Streptophyta</taxon>
        <taxon>Embryophyta</taxon>
        <taxon>Tracheophyta</taxon>
        <taxon>Spermatophyta</taxon>
        <taxon>Magnoliopsida</taxon>
        <taxon>eudicotyledons</taxon>
        <taxon>Gunneridae</taxon>
        <taxon>Pentapetalae</taxon>
        <taxon>asterids</taxon>
        <taxon>campanulids</taxon>
        <taxon>Asterales</taxon>
        <taxon>Asteraceae</taxon>
        <taxon>Asteroideae</taxon>
        <taxon>Heliantheae alliance</taxon>
        <taxon>Millerieae</taxon>
        <taxon>Smallanthus</taxon>
    </lineage>
</organism>
<dbReference type="Proteomes" id="UP001056120">
    <property type="component" value="Linkage Group LG06"/>
</dbReference>
<comment type="caution">
    <text evidence="1">The sequence shown here is derived from an EMBL/GenBank/DDBJ whole genome shotgun (WGS) entry which is preliminary data.</text>
</comment>
<accession>A0ACB9J184</accession>
<evidence type="ECO:0000313" key="1">
    <source>
        <dbReference type="EMBL" id="KAI3813506.1"/>
    </source>
</evidence>
<proteinExistence type="predicted"/>
<gene>
    <name evidence="1" type="ORF">L1987_18231</name>
</gene>
<reference evidence="1 2" key="2">
    <citation type="journal article" date="2022" name="Mol. Ecol. Resour.">
        <title>The genomes of chicory, endive, great burdock and yacon provide insights into Asteraceae paleo-polyploidization history and plant inulin production.</title>
        <authorList>
            <person name="Fan W."/>
            <person name="Wang S."/>
            <person name="Wang H."/>
            <person name="Wang A."/>
            <person name="Jiang F."/>
            <person name="Liu H."/>
            <person name="Zhao H."/>
            <person name="Xu D."/>
            <person name="Zhang Y."/>
        </authorList>
    </citation>
    <scope>NUCLEOTIDE SEQUENCE [LARGE SCALE GENOMIC DNA]</scope>
    <source>
        <strain evidence="2">cv. Yunnan</strain>
        <tissue evidence="1">Leaves</tissue>
    </source>
</reference>
<protein>
    <submittedName>
        <fullName evidence="1">Uncharacterized protein</fullName>
    </submittedName>
</protein>
<keyword evidence="2" id="KW-1185">Reference proteome</keyword>
<reference evidence="2" key="1">
    <citation type="journal article" date="2022" name="Mol. Ecol. Resour.">
        <title>The genomes of chicory, endive, great burdock and yacon provide insights into Asteraceae palaeo-polyploidization history and plant inulin production.</title>
        <authorList>
            <person name="Fan W."/>
            <person name="Wang S."/>
            <person name="Wang H."/>
            <person name="Wang A."/>
            <person name="Jiang F."/>
            <person name="Liu H."/>
            <person name="Zhao H."/>
            <person name="Xu D."/>
            <person name="Zhang Y."/>
        </authorList>
    </citation>
    <scope>NUCLEOTIDE SEQUENCE [LARGE SCALE GENOMIC DNA]</scope>
    <source>
        <strain evidence="2">cv. Yunnan</strain>
    </source>
</reference>